<accession>A0A0K1PRL4</accession>
<evidence type="ECO:0000256" key="3">
    <source>
        <dbReference type="ARBA" id="ARBA00022982"/>
    </source>
</evidence>
<evidence type="ECO:0000313" key="12">
    <source>
        <dbReference type="Proteomes" id="UP000064967"/>
    </source>
</evidence>
<dbReference type="GO" id="GO:0015035">
    <property type="term" value="F:protein-disulfide reductase activity"/>
    <property type="evidence" value="ECO:0007669"/>
    <property type="project" value="UniProtKB-UniRule"/>
</dbReference>
<dbReference type="OrthoDB" id="9790390at2"/>
<feature type="site" description="Contributes to redox potential value" evidence="8">
    <location>
        <position position="36"/>
    </location>
</feature>
<feature type="domain" description="Thioredoxin" evidence="10">
    <location>
        <begin position="1"/>
        <end position="107"/>
    </location>
</feature>
<dbReference type="InterPro" id="IPR036249">
    <property type="entry name" value="Thioredoxin-like_sf"/>
</dbReference>
<evidence type="ECO:0000256" key="6">
    <source>
        <dbReference type="NCBIfam" id="TIGR01068"/>
    </source>
</evidence>
<evidence type="ECO:0000256" key="1">
    <source>
        <dbReference type="ARBA" id="ARBA00008987"/>
    </source>
</evidence>
<organism evidence="11 12">
    <name type="scientific">Labilithrix luteola</name>
    <dbReference type="NCBI Taxonomy" id="1391654"/>
    <lineage>
        <taxon>Bacteria</taxon>
        <taxon>Pseudomonadati</taxon>
        <taxon>Myxococcota</taxon>
        <taxon>Polyangia</taxon>
        <taxon>Polyangiales</taxon>
        <taxon>Labilitrichaceae</taxon>
        <taxon>Labilithrix</taxon>
    </lineage>
</organism>
<dbReference type="InterPro" id="IPR013766">
    <property type="entry name" value="Thioredoxin_domain"/>
</dbReference>
<dbReference type="GO" id="GO:0005829">
    <property type="term" value="C:cytosol"/>
    <property type="evidence" value="ECO:0007669"/>
    <property type="project" value="TreeGrafter"/>
</dbReference>
<dbReference type="PRINTS" id="PR00421">
    <property type="entry name" value="THIOREDOXIN"/>
</dbReference>
<evidence type="ECO:0000256" key="8">
    <source>
        <dbReference type="PIRSR" id="PIRSR000077-1"/>
    </source>
</evidence>
<dbReference type="EMBL" id="CP012333">
    <property type="protein sequence ID" value="AKU96167.1"/>
    <property type="molecule type" value="Genomic_DNA"/>
</dbReference>
<evidence type="ECO:0000256" key="5">
    <source>
        <dbReference type="ARBA" id="ARBA00023284"/>
    </source>
</evidence>
<dbReference type="InterPro" id="IPR017937">
    <property type="entry name" value="Thioredoxin_CS"/>
</dbReference>
<evidence type="ECO:0000313" key="11">
    <source>
        <dbReference type="EMBL" id="AKU96167.1"/>
    </source>
</evidence>
<dbReference type="InterPro" id="IPR005746">
    <property type="entry name" value="Thioredoxin"/>
</dbReference>
<keyword evidence="2" id="KW-0813">Transport</keyword>
<dbReference type="STRING" id="1391654.AKJ09_02831"/>
<dbReference type="SUPFAM" id="SSF52833">
    <property type="entry name" value="Thioredoxin-like"/>
    <property type="match status" value="1"/>
</dbReference>
<dbReference type="PIRSF" id="PIRSF000077">
    <property type="entry name" value="Thioredoxin"/>
    <property type="match status" value="1"/>
</dbReference>
<evidence type="ECO:0000256" key="4">
    <source>
        <dbReference type="ARBA" id="ARBA00023157"/>
    </source>
</evidence>
<dbReference type="PANTHER" id="PTHR45663:SF11">
    <property type="entry name" value="GEO12009P1"/>
    <property type="match status" value="1"/>
</dbReference>
<keyword evidence="5 9" id="KW-0676">Redox-active center</keyword>
<sequence length="107" mass="11410">MAGKNVIELTDANFEAEVLKSSVPVLVDFTATWCGPCKVLAPIVEGLADEFAGKYKIGKLDIDDAPGVTQKYGVRGVPTVMVFKGGEKTAQHVGVTNKVKLVEMLES</sequence>
<dbReference type="PROSITE" id="PS51352">
    <property type="entry name" value="THIOREDOXIN_2"/>
    <property type="match status" value="1"/>
</dbReference>
<feature type="disulfide bond" description="Redox-active" evidence="9">
    <location>
        <begin position="34"/>
        <end position="37"/>
    </location>
</feature>
<feature type="active site" description="Nucleophile" evidence="8">
    <location>
        <position position="37"/>
    </location>
</feature>
<keyword evidence="12" id="KW-1185">Reference proteome</keyword>
<evidence type="ECO:0000259" key="10">
    <source>
        <dbReference type="PROSITE" id="PS51352"/>
    </source>
</evidence>
<name>A0A0K1PRL4_9BACT</name>
<reference evidence="11 12" key="1">
    <citation type="submission" date="2015-08" db="EMBL/GenBank/DDBJ databases">
        <authorList>
            <person name="Babu N.S."/>
            <person name="Beckwith C.J."/>
            <person name="Beseler K.G."/>
            <person name="Brison A."/>
            <person name="Carone J.V."/>
            <person name="Caskin T.P."/>
            <person name="Diamond M."/>
            <person name="Durham M.E."/>
            <person name="Foxe J.M."/>
            <person name="Go M."/>
            <person name="Henderson B.A."/>
            <person name="Jones I.B."/>
            <person name="McGettigan J.A."/>
            <person name="Micheletti S.J."/>
            <person name="Nasrallah M.E."/>
            <person name="Ortiz D."/>
            <person name="Piller C.R."/>
            <person name="Privatt S.R."/>
            <person name="Schneider S.L."/>
            <person name="Sharp S."/>
            <person name="Smith T.C."/>
            <person name="Stanton J.D."/>
            <person name="Ullery H.E."/>
            <person name="Wilson R.J."/>
            <person name="Serrano M.G."/>
            <person name="Buck G."/>
            <person name="Lee V."/>
            <person name="Wang Y."/>
            <person name="Carvalho R."/>
            <person name="Voegtly L."/>
            <person name="Shi R."/>
            <person name="Duckworth R."/>
            <person name="Johnson A."/>
            <person name="Loviza R."/>
            <person name="Walstead R."/>
            <person name="Shah Z."/>
            <person name="Kiflezghi M."/>
            <person name="Wade K."/>
            <person name="Ball S.L."/>
            <person name="Bradley K.W."/>
            <person name="Asai D.J."/>
            <person name="Bowman C.A."/>
            <person name="Russell D.A."/>
            <person name="Pope W.H."/>
            <person name="Jacobs-Sera D."/>
            <person name="Hendrix R.W."/>
            <person name="Hatfull G.F."/>
        </authorList>
    </citation>
    <scope>NUCLEOTIDE SEQUENCE [LARGE SCALE GENOMIC DNA]</scope>
    <source>
        <strain evidence="11 12">DSM 27648</strain>
    </source>
</reference>
<dbReference type="PROSITE" id="PS00194">
    <property type="entry name" value="THIOREDOXIN_1"/>
    <property type="match status" value="1"/>
</dbReference>
<dbReference type="FunFam" id="3.40.30.10:FF:000001">
    <property type="entry name" value="Thioredoxin"/>
    <property type="match status" value="1"/>
</dbReference>
<gene>
    <name evidence="11" type="ORF">AKJ09_02831</name>
</gene>
<dbReference type="Proteomes" id="UP000064967">
    <property type="component" value="Chromosome"/>
</dbReference>
<feature type="site" description="Deprotonates C-terminal active site Cys" evidence="8">
    <location>
        <position position="28"/>
    </location>
</feature>
<dbReference type="AlphaFoldDB" id="A0A0K1PRL4"/>
<dbReference type="GO" id="GO:0045454">
    <property type="term" value="P:cell redox homeostasis"/>
    <property type="evidence" value="ECO:0007669"/>
    <property type="project" value="TreeGrafter"/>
</dbReference>
<dbReference type="RefSeq" id="WP_146647496.1">
    <property type="nucleotide sequence ID" value="NZ_CP012333.1"/>
</dbReference>
<comment type="similarity">
    <text evidence="1 7">Belongs to the thioredoxin family.</text>
</comment>
<feature type="active site" description="Nucleophile" evidence="8">
    <location>
        <position position="34"/>
    </location>
</feature>
<dbReference type="PATRIC" id="fig|1391654.3.peg.2866"/>
<dbReference type="Gene3D" id="3.40.30.10">
    <property type="entry name" value="Glutaredoxin"/>
    <property type="match status" value="1"/>
</dbReference>
<keyword evidence="3" id="KW-0249">Electron transport</keyword>
<dbReference type="Pfam" id="PF00085">
    <property type="entry name" value="Thioredoxin"/>
    <property type="match status" value="1"/>
</dbReference>
<dbReference type="KEGG" id="llu:AKJ09_02831"/>
<evidence type="ECO:0000256" key="9">
    <source>
        <dbReference type="PIRSR" id="PIRSR000077-4"/>
    </source>
</evidence>
<keyword evidence="4 9" id="KW-1015">Disulfide bond</keyword>
<dbReference type="PANTHER" id="PTHR45663">
    <property type="entry name" value="GEO12009P1"/>
    <property type="match status" value="1"/>
</dbReference>
<dbReference type="CDD" id="cd02947">
    <property type="entry name" value="TRX_family"/>
    <property type="match status" value="1"/>
</dbReference>
<feature type="site" description="Contributes to redox potential value" evidence="8">
    <location>
        <position position="35"/>
    </location>
</feature>
<protein>
    <recommendedName>
        <fullName evidence="6 7">Thioredoxin</fullName>
    </recommendedName>
</protein>
<proteinExistence type="inferred from homology"/>
<evidence type="ECO:0000256" key="7">
    <source>
        <dbReference type="PIRNR" id="PIRNR000077"/>
    </source>
</evidence>
<evidence type="ECO:0000256" key="2">
    <source>
        <dbReference type="ARBA" id="ARBA00022448"/>
    </source>
</evidence>
<dbReference type="NCBIfam" id="TIGR01068">
    <property type="entry name" value="thioredoxin"/>
    <property type="match status" value="1"/>
</dbReference>